<reference evidence="2 3" key="1">
    <citation type="journal article" date="2020" name="Nat. Food">
        <title>A phased Vanilla planifolia genome enables genetic improvement of flavour and production.</title>
        <authorList>
            <person name="Hasing T."/>
            <person name="Tang H."/>
            <person name="Brym M."/>
            <person name="Khazi F."/>
            <person name="Huang T."/>
            <person name="Chambers A.H."/>
        </authorList>
    </citation>
    <scope>NUCLEOTIDE SEQUENCE [LARGE SCALE GENOMIC DNA]</scope>
    <source>
        <tissue evidence="2">Leaf</tissue>
    </source>
</reference>
<evidence type="ECO:0000313" key="2">
    <source>
        <dbReference type="EMBL" id="KAG0459168.1"/>
    </source>
</evidence>
<comment type="caution">
    <text evidence="2">The sequence shown here is derived from an EMBL/GenBank/DDBJ whole genome shotgun (WGS) entry which is preliminary data.</text>
</comment>
<name>A0A835PXZ0_VANPL</name>
<dbReference type="PROSITE" id="PS51367">
    <property type="entry name" value="THAUMATIN_2"/>
    <property type="match status" value="1"/>
</dbReference>
<proteinExistence type="predicted"/>
<dbReference type="SMART" id="SM00205">
    <property type="entry name" value="THN"/>
    <property type="match status" value="1"/>
</dbReference>
<dbReference type="InterPro" id="IPR001938">
    <property type="entry name" value="Thaumatin"/>
</dbReference>
<feature type="disulfide bond" evidence="1">
    <location>
        <begin position="47"/>
        <end position="54"/>
    </location>
</feature>
<dbReference type="PIRSF" id="PIRSF002703">
    <property type="entry name" value="Thaumatin"/>
    <property type="match status" value="1"/>
</dbReference>
<protein>
    <submittedName>
        <fullName evidence="2">Uncharacterized protein</fullName>
    </submittedName>
</protein>
<dbReference type="AlphaFoldDB" id="A0A835PXZ0"/>
<keyword evidence="1" id="KW-1015">Disulfide bond</keyword>
<evidence type="ECO:0000313" key="3">
    <source>
        <dbReference type="Proteomes" id="UP000639772"/>
    </source>
</evidence>
<accession>A0A835PXZ0</accession>
<dbReference type="EMBL" id="JADCNM010000012">
    <property type="protein sequence ID" value="KAG0459168.1"/>
    <property type="molecule type" value="Genomic_DNA"/>
</dbReference>
<dbReference type="SUPFAM" id="SSF49870">
    <property type="entry name" value="Osmotin, thaumatin-like protein"/>
    <property type="match status" value="1"/>
</dbReference>
<organism evidence="2 3">
    <name type="scientific">Vanilla planifolia</name>
    <name type="common">Vanilla</name>
    <dbReference type="NCBI Taxonomy" id="51239"/>
    <lineage>
        <taxon>Eukaryota</taxon>
        <taxon>Viridiplantae</taxon>
        <taxon>Streptophyta</taxon>
        <taxon>Embryophyta</taxon>
        <taxon>Tracheophyta</taxon>
        <taxon>Spermatophyta</taxon>
        <taxon>Magnoliopsida</taxon>
        <taxon>Liliopsida</taxon>
        <taxon>Asparagales</taxon>
        <taxon>Orchidaceae</taxon>
        <taxon>Vanilloideae</taxon>
        <taxon>Vanilleae</taxon>
        <taxon>Vanilla</taxon>
    </lineage>
</organism>
<sequence length="135" mass="14259">MGSSFVLVILHKTSTWRRRHHNHNVHVSNNCNFPVCSGRFSRLTGHCSIGQVSCNGEGSAPPATLVEVTLASSGGSGAAGKDFYDVSLVDGYSLPVSVEPAGGSRENCRPADIRGDLNVRCPKELAVDGTVHEPS</sequence>
<gene>
    <name evidence="2" type="ORF">HPP92_022296</name>
</gene>
<dbReference type="OrthoDB" id="2020591at2759"/>
<dbReference type="PANTHER" id="PTHR31048">
    <property type="entry name" value="OS03G0233200 PROTEIN"/>
    <property type="match status" value="1"/>
</dbReference>
<dbReference type="InterPro" id="IPR037176">
    <property type="entry name" value="Osmotin/thaumatin-like_sf"/>
</dbReference>
<evidence type="ECO:0000256" key="1">
    <source>
        <dbReference type="PIRSR" id="PIRSR002703-1"/>
    </source>
</evidence>
<dbReference type="Pfam" id="PF00314">
    <property type="entry name" value="Thaumatin"/>
    <property type="match status" value="1"/>
</dbReference>
<dbReference type="Gene3D" id="2.60.110.10">
    <property type="entry name" value="Thaumatin"/>
    <property type="match status" value="1"/>
</dbReference>
<dbReference type="Proteomes" id="UP000639772">
    <property type="component" value="Chromosome 12"/>
</dbReference>